<feature type="transmembrane region" description="Helical" evidence="4">
    <location>
        <begin position="16"/>
        <end position="39"/>
    </location>
</feature>
<evidence type="ECO:0000256" key="1">
    <source>
        <dbReference type="ARBA" id="ARBA00005189"/>
    </source>
</evidence>
<dbReference type="SUPFAM" id="SSF69593">
    <property type="entry name" value="Glycerol-3-phosphate (1)-acyltransferase"/>
    <property type="match status" value="1"/>
</dbReference>
<dbReference type="PANTHER" id="PTHR10434:SF66">
    <property type="entry name" value="PHOSPHOLIPID_GLYCEROL ACYLTRANSFERASE DOMAIN-CONTAINING PROTEIN"/>
    <property type="match status" value="1"/>
</dbReference>
<keyword evidence="3 6" id="KW-0012">Acyltransferase</keyword>
<keyword evidence="4" id="KW-1133">Transmembrane helix</keyword>
<accession>A0ABU5E189</accession>
<sequence>MFNSINYLWRLLGTGFSFAMFFGGGLVLAITVFPAIALVERDADRRGRATHAVIHHAFRLFVAMLEALGIIRVEVRGRQTLQSGGGRLIIANHPTLLDVVILMSLVPHAQCIVKADLWRNRYLGGVVRWAGYIRNDLEPEALLEACRVAMAAGKDLIIFPEGTRSRPGERLQFRRGFANIALLADAQIQLVAIDCRPIMLSKGDPWWKIPAKRSHFRILVGDRLDAADSLGYQYRSLAARHLVKRLQAYFTEQLELG</sequence>
<evidence type="ECO:0000313" key="6">
    <source>
        <dbReference type="EMBL" id="MDY0873325.1"/>
    </source>
</evidence>
<evidence type="ECO:0000256" key="3">
    <source>
        <dbReference type="ARBA" id="ARBA00023315"/>
    </source>
</evidence>
<evidence type="ECO:0000256" key="4">
    <source>
        <dbReference type="SAM" id="Phobius"/>
    </source>
</evidence>
<organism evidence="6 7">
    <name type="scientific">Dongia rigui</name>
    <dbReference type="NCBI Taxonomy" id="940149"/>
    <lineage>
        <taxon>Bacteria</taxon>
        <taxon>Pseudomonadati</taxon>
        <taxon>Pseudomonadota</taxon>
        <taxon>Alphaproteobacteria</taxon>
        <taxon>Rhodospirillales</taxon>
        <taxon>Dongiaceae</taxon>
        <taxon>Dongia</taxon>
    </lineage>
</organism>
<dbReference type="SMART" id="SM00563">
    <property type="entry name" value="PlsC"/>
    <property type="match status" value="1"/>
</dbReference>
<name>A0ABU5E189_9PROT</name>
<proteinExistence type="predicted"/>
<evidence type="ECO:0000259" key="5">
    <source>
        <dbReference type="SMART" id="SM00563"/>
    </source>
</evidence>
<dbReference type="CDD" id="cd07989">
    <property type="entry name" value="LPLAT_AGPAT-like"/>
    <property type="match status" value="1"/>
</dbReference>
<keyword evidence="2" id="KW-0808">Transferase</keyword>
<evidence type="ECO:0000313" key="7">
    <source>
        <dbReference type="Proteomes" id="UP001271769"/>
    </source>
</evidence>
<dbReference type="PANTHER" id="PTHR10434">
    <property type="entry name" value="1-ACYL-SN-GLYCEROL-3-PHOSPHATE ACYLTRANSFERASE"/>
    <property type="match status" value="1"/>
</dbReference>
<feature type="domain" description="Phospholipid/glycerol acyltransferase" evidence="5">
    <location>
        <begin position="87"/>
        <end position="196"/>
    </location>
</feature>
<comment type="pathway">
    <text evidence="1">Lipid metabolism.</text>
</comment>
<comment type="caution">
    <text evidence="6">The sequence shown here is derived from an EMBL/GenBank/DDBJ whole genome shotgun (WGS) entry which is preliminary data.</text>
</comment>
<dbReference type="InterPro" id="IPR002123">
    <property type="entry name" value="Plipid/glycerol_acylTrfase"/>
</dbReference>
<dbReference type="EMBL" id="JAXCLX010000002">
    <property type="protein sequence ID" value="MDY0873325.1"/>
    <property type="molecule type" value="Genomic_DNA"/>
</dbReference>
<evidence type="ECO:0000256" key="2">
    <source>
        <dbReference type="ARBA" id="ARBA00022679"/>
    </source>
</evidence>
<protein>
    <submittedName>
        <fullName evidence="6">Lysophospholipid acyltransferase family protein</fullName>
    </submittedName>
</protein>
<keyword evidence="7" id="KW-1185">Reference proteome</keyword>
<dbReference type="RefSeq" id="WP_320501779.1">
    <property type="nucleotide sequence ID" value="NZ_JAXCLX010000002.1"/>
</dbReference>
<dbReference type="Proteomes" id="UP001271769">
    <property type="component" value="Unassembled WGS sequence"/>
</dbReference>
<reference evidence="6 7" key="1">
    <citation type="journal article" date="2013" name="Antonie Van Leeuwenhoek">
        <title>Dongia rigui sp. nov., isolated from freshwater of a large wetland in Korea.</title>
        <authorList>
            <person name="Baik K.S."/>
            <person name="Hwang Y.M."/>
            <person name="Choi J.S."/>
            <person name="Kwon J."/>
            <person name="Seong C.N."/>
        </authorList>
    </citation>
    <scope>NUCLEOTIDE SEQUENCE [LARGE SCALE GENOMIC DNA]</scope>
    <source>
        <strain evidence="6 7">04SU4-P</strain>
    </source>
</reference>
<gene>
    <name evidence="6" type="ORF">SMD31_15390</name>
</gene>
<dbReference type="GO" id="GO:0016746">
    <property type="term" value="F:acyltransferase activity"/>
    <property type="evidence" value="ECO:0007669"/>
    <property type="project" value="UniProtKB-KW"/>
</dbReference>
<keyword evidence="4" id="KW-0812">Transmembrane</keyword>
<keyword evidence="4" id="KW-0472">Membrane</keyword>
<dbReference type="Pfam" id="PF01553">
    <property type="entry name" value="Acyltransferase"/>
    <property type="match status" value="1"/>
</dbReference>